<dbReference type="Proteomes" id="UP000499080">
    <property type="component" value="Unassembled WGS sequence"/>
</dbReference>
<dbReference type="SUPFAM" id="SSF53474">
    <property type="entry name" value="alpha/beta-Hydrolases"/>
    <property type="match status" value="2"/>
</dbReference>
<dbReference type="AlphaFoldDB" id="A0A4Y2EFR8"/>
<dbReference type="OrthoDB" id="6426587at2759"/>
<keyword evidence="3" id="KW-0964">Secreted</keyword>
<evidence type="ECO:0000256" key="1">
    <source>
        <dbReference type="ARBA" id="ARBA00004613"/>
    </source>
</evidence>
<dbReference type="Pfam" id="PF00151">
    <property type="entry name" value="Lipase"/>
    <property type="match status" value="2"/>
</dbReference>
<dbReference type="PANTHER" id="PTHR11610">
    <property type="entry name" value="LIPASE"/>
    <property type="match status" value="1"/>
</dbReference>
<evidence type="ECO:0000256" key="3">
    <source>
        <dbReference type="ARBA" id="ARBA00022525"/>
    </source>
</evidence>
<sequence>MTLFVLLKHGFVKTLIPGIYSTIVILFTERTVVPHLIPVDVGGDVLVAIKKCLSSLKLDVPGLDLEAIWISVKLNHSKKDLKDQFLLSADENVIVVDTSSLSLLLVPRIIYPQAVADSRAIGVQVEQLITFLHERLDVDMGKVHIIGHSLGAHVGGYAGERLPKLGRITGLDPAGPWYRKVPRNVQLDDADATFVDVIHSNPAPLLLFGFGTVEDRGHTNFWPSGGIQRGYFPTLLRAFFNAIFPTEPVGNTVNWAHARATEFFLYSFNQSNCLPVGVECRSWSEFLQGQCNCGLYGERCSFMGMFATPKSPPKRRYYLQVARERPYCLHQYQIVVYLQTARNVAKSVQALTEITIFGENHLLQKELLLNIDLSTSRQINTFFATSFQRLGKIRSVEVASIEGIATTGKALVEAIEVNYLYPEMIHKNDPMNSGRSLPYVGPLGSYRAGLFKTVCYPDVGCFYTGPPFFQLPQRPIIRPPLPPQLIGTTFLLFTRKNMRSPAVVAPDELESIFKSHLNPVAWTRVIIHGYLDGSYSMSWMLNLKDEFLRSADDNVIVVDSSSLSLLLLHRIPITQAATDTRVIGVQIAQFLAFLHNRSVLLENEKEPWKYNVGVPQGSCAGPILWLSIANEALNKFGVGTEVKVQAFADDFVVLIGSTASFIIFLKLELQLWLS</sequence>
<dbReference type="InterPro" id="IPR029058">
    <property type="entry name" value="AB_hydrolase_fold"/>
</dbReference>
<feature type="domain" description="Lipase" evidence="5">
    <location>
        <begin position="453"/>
        <end position="596"/>
    </location>
</feature>
<dbReference type="EMBL" id="BGPR01000576">
    <property type="protein sequence ID" value="GBM27109.1"/>
    <property type="molecule type" value="Genomic_DNA"/>
</dbReference>
<proteinExistence type="inferred from homology"/>
<gene>
    <name evidence="6" type="primary">PNLIPRP3_0</name>
    <name evidence="6" type="ORF">AVEN_189879_1</name>
</gene>
<dbReference type="PRINTS" id="PR00821">
    <property type="entry name" value="TAGLIPASE"/>
</dbReference>
<comment type="subcellular location">
    <subcellularLocation>
        <location evidence="1">Secreted</location>
    </subcellularLocation>
</comment>
<organism evidence="6 7">
    <name type="scientific">Araneus ventricosus</name>
    <name type="common">Orbweaver spider</name>
    <name type="synonym">Epeira ventricosa</name>
    <dbReference type="NCBI Taxonomy" id="182803"/>
    <lineage>
        <taxon>Eukaryota</taxon>
        <taxon>Metazoa</taxon>
        <taxon>Ecdysozoa</taxon>
        <taxon>Arthropoda</taxon>
        <taxon>Chelicerata</taxon>
        <taxon>Arachnida</taxon>
        <taxon>Araneae</taxon>
        <taxon>Araneomorphae</taxon>
        <taxon>Entelegynae</taxon>
        <taxon>Araneoidea</taxon>
        <taxon>Araneidae</taxon>
        <taxon>Araneus</taxon>
    </lineage>
</organism>
<evidence type="ECO:0000259" key="5">
    <source>
        <dbReference type="Pfam" id="PF00151"/>
    </source>
</evidence>
<reference evidence="6 7" key="1">
    <citation type="journal article" date="2019" name="Sci. Rep.">
        <title>Orb-weaving spider Araneus ventricosus genome elucidates the spidroin gene catalogue.</title>
        <authorList>
            <person name="Kono N."/>
            <person name="Nakamura H."/>
            <person name="Ohtoshi R."/>
            <person name="Moran D.A.P."/>
            <person name="Shinohara A."/>
            <person name="Yoshida Y."/>
            <person name="Fujiwara M."/>
            <person name="Mori M."/>
            <person name="Tomita M."/>
            <person name="Arakawa K."/>
        </authorList>
    </citation>
    <scope>NUCLEOTIDE SEQUENCE [LARGE SCALE GENOMIC DNA]</scope>
</reference>
<comment type="caution">
    <text evidence="6">The sequence shown here is derived from an EMBL/GenBank/DDBJ whole genome shotgun (WGS) entry which is preliminary data.</text>
</comment>
<dbReference type="GO" id="GO:0016042">
    <property type="term" value="P:lipid catabolic process"/>
    <property type="evidence" value="ECO:0007669"/>
    <property type="project" value="TreeGrafter"/>
</dbReference>
<feature type="domain" description="Lipase" evidence="5">
    <location>
        <begin position="80"/>
        <end position="327"/>
    </location>
</feature>
<protein>
    <submittedName>
        <fullName evidence="6">Pancreatic lipase-related protein 3</fullName>
    </submittedName>
</protein>
<dbReference type="GO" id="GO:0005615">
    <property type="term" value="C:extracellular space"/>
    <property type="evidence" value="ECO:0007669"/>
    <property type="project" value="TreeGrafter"/>
</dbReference>
<comment type="similarity">
    <text evidence="2 4">Belongs to the AB hydrolase superfamily. Lipase family.</text>
</comment>
<dbReference type="InterPro" id="IPR000734">
    <property type="entry name" value="TAG_lipase"/>
</dbReference>
<dbReference type="Gene3D" id="3.40.50.1820">
    <property type="entry name" value="alpha/beta hydrolase"/>
    <property type="match status" value="2"/>
</dbReference>
<keyword evidence="7" id="KW-1185">Reference proteome</keyword>
<evidence type="ECO:0000256" key="4">
    <source>
        <dbReference type="RuleBase" id="RU004262"/>
    </source>
</evidence>
<dbReference type="GO" id="GO:0016298">
    <property type="term" value="F:lipase activity"/>
    <property type="evidence" value="ECO:0007669"/>
    <property type="project" value="InterPro"/>
</dbReference>
<evidence type="ECO:0000313" key="7">
    <source>
        <dbReference type="Proteomes" id="UP000499080"/>
    </source>
</evidence>
<accession>A0A4Y2EFR8</accession>
<name>A0A4Y2EFR8_ARAVE</name>
<evidence type="ECO:0000256" key="2">
    <source>
        <dbReference type="ARBA" id="ARBA00010701"/>
    </source>
</evidence>
<dbReference type="InterPro" id="IPR013818">
    <property type="entry name" value="Lipase"/>
</dbReference>
<evidence type="ECO:0000313" key="6">
    <source>
        <dbReference type="EMBL" id="GBM27109.1"/>
    </source>
</evidence>